<dbReference type="RefSeq" id="WP_111331942.1">
    <property type="nucleotide sequence ID" value="NZ_CP030032.1"/>
</dbReference>
<dbReference type="EMBL" id="CP030032">
    <property type="protein sequence ID" value="AWV88311.1"/>
    <property type="molecule type" value="Genomic_DNA"/>
</dbReference>
<evidence type="ECO:0000313" key="1">
    <source>
        <dbReference type="EMBL" id="AWV88311.1"/>
    </source>
</evidence>
<accession>A0A2Z4FH25</accession>
<protein>
    <submittedName>
        <fullName evidence="1">Uncharacterized protein</fullName>
    </submittedName>
</protein>
<reference evidence="1 2" key="1">
    <citation type="submission" date="2018-06" db="EMBL/GenBank/DDBJ databases">
        <title>Lujinxingia sediminis gen. nov. sp. nov., a new facultative anaerobic member of the class Deltaproteobacteria, and proposal of Lujinxingaceae fam. nov.</title>
        <authorList>
            <person name="Guo L.-Y."/>
            <person name="Li C.-M."/>
            <person name="Wang S."/>
            <person name="Du Z.-J."/>
        </authorList>
    </citation>
    <scope>NUCLEOTIDE SEQUENCE [LARGE SCALE GENOMIC DNA]</scope>
    <source>
        <strain evidence="1 2">FA350</strain>
    </source>
</reference>
<sequence>MLFLMAFALVGTSLYGCGDAKVSTTVDQSRNADDATAPRLDDKYFMVAGGETHLIGNVTETIPLKVFLYDKVTGAPAPNQIIGYEILEPTAGDEVASLSSYNGTTHEEGSASIDLRLGAQPATLRVRASHELSNAVEFDIDIEAMDTGDLEITLVNSSPSVMRLSNIDIRLYRNSEISCAQFHPFRDHGVQELDMRTAASTSVKPLFENLGTRERFVVTARAQGDAGQIASAGCVEDIVMESDRVTRRELLLQLIPLNPVGRYDVTSHWDFSNALAESGSVGSTIMTVLNIFENPGQGLYDGMMALIRNFVGVIGVGVDAFMNVTGLDDVLINAINTAVENNDALRRIRDAGRDLRDVVANLEVHSELTIGKMFSDYEFRGTDNWLGITLYWRWNCDSNSPADCGAINIQADGEGDLGELGVLSSDWTGRIIAYNQLQIDRHPLSLRYGRLMMYVLNQIIIPEITGGESHSLSEAFTGWVCGGLVGSIADSNGEICAPDLLGGSCFDAAGACVSAVSSVFGLADLLVNELEYDVGLSIAGEGTLIEVTSDGIVDSITNGVFEGTMRTTSDSNGNAQASGISATWEGVRADQQ</sequence>
<dbReference type="AlphaFoldDB" id="A0A2Z4FH25"/>
<dbReference type="KEGG" id="bsed:DN745_02725"/>
<keyword evidence="2" id="KW-1185">Reference proteome</keyword>
<organism evidence="1 2">
    <name type="scientific">Bradymonas sediminis</name>
    <dbReference type="NCBI Taxonomy" id="1548548"/>
    <lineage>
        <taxon>Bacteria</taxon>
        <taxon>Deltaproteobacteria</taxon>
        <taxon>Bradymonadales</taxon>
        <taxon>Bradymonadaceae</taxon>
        <taxon>Bradymonas</taxon>
    </lineage>
</organism>
<name>A0A2Z4FH25_9DELT</name>
<proteinExistence type="predicted"/>
<dbReference type="OrthoDB" id="5491132at2"/>
<gene>
    <name evidence="1" type="ORF">DN745_02725</name>
</gene>
<dbReference type="Proteomes" id="UP000249799">
    <property type="component" value="Chromosome"/>
</dbReference>
<evidence type="ECO:0000313" key="2">
    <source>
        <dbReference type="Proteomes" id="UP000249799"/>
    </source>
</evidence>